<feature type="compositionally biased region" description="Low complexity" evidence="1">
    <location>
        <begin position="1034"/>
        <end position="1081"/>
    </location>
</feature>
<protein>
    <recommendedName>
        <fullName evidence="2">DUF4455 domain-containing protein</fullName>
    </recommendedName>
</protein>
<dbReference type="Pfam" id="PF14643">
    <property type="entry name" value="DUF4455"/>
    <property type="match status" value="1"/>
</dbReference>
<dbReference type="AlphaFoldDB" id="A0A8J4BJG5"/>
<dbReference type="PANTHER" id="PTHR21444:SF14">
    <property type="entry name" value="COILED-COIL DOMAIN-CONTAINING PROTEIN 180"/>
    <property type="match status" value="1"/>
</dbReference>
<feature type="non-terminal residue" evidence="3">
    <location>
        <position position="1161"/>
    </location>
</feature>
<evidence type="ECO:0000313" key="4">
    <source>
        <dbReference type="Proteomes" id="UP000747399"/>
    </source>
</evidence>
<evidence type="ECO:0000313" key="3">
    <source>
        <dbReference type="EMBL" id="GIL62977.1"/>
    </source>
</evidence>
<evidence type="ECO:0000256" key="1">
    <source>
        <dbReference type="SAM" id="MobiDB-lite"/>
    </source>
</evidence>
<dbReference type="PANTHER" id="PTHR21444">
    <property type="entry name" value="COILED-COIL DOMAIN-CONTAINING PROTEIN 180"/>
    <property type="match status" value="1"/>
</dbReference>
<organism evidence="3 4">
    <name type="scientific">Volvox africanus</name>
    <dbReference type="NCBI Taxonomy" id="51714"/>
    <lineage>
        <taxon>Eukaryota</taxon>
        <taxon>Viridiplantae</taxon>
        <taxon>Chlorophyta</taxon>
        <taxon>core chlorophytes</taxon>
        <taxon>Chlorophyceae</taxon>
        <taxon>CS clade</taxon>
        <taxon>Chlamydomonadales</taxon>
        <taxon>Volvocaceae</taxon>
        <taxon>Volvox</taxon>
    </lineage>
</organism>
<evidence type="ECO:0000259" key="2">
    <source>
        <dbReference type="Pfam" id="PF14643"/>
    </source>
</evidence>
<feature type="compositionally biased region" description="Low complexity" evidence="1">
    <location>
        <begin position="586"/>
        <end position="598"/>
    </location>
</feature>
<comment type="caution">
    <text evidence="3">The sequence shown here is derived from an EMBL/GenBank/DDBJ whole genome shotgun (WGS) entry which is preliminary data.</text>
</comment>
<feature type="compositionally biased region" description="Low complexity" evidence="1">
    <location>
        <begin position="605"/>
        <end position="617"/>
    </location>
</feature>
<dbReference type="InterPro" id="IPR028089">
    <property type="entry name" value="DUF4455"/>
</dbReference>
<sequence length="1161" mass="124532">MDWEKKTVARPALREAAADVFNDTKTPGQALLTALQAAETVRKDRYNSTVAAKMKVAREFLPALEPRHPPKSDATIFGKPGAEVAALLPNGGGSTVAMSQYLPGSLRSGKVSLEHIKAMMEGQMERHNEAWEAFVATRDEARLDLERAVAAAASSFQQRLAEDDASIAEDMAALDDDRVMRLTEQELYQVWDCVAQRIPQRMRWIEECSAALEAAEERRREAVETALVSLCAALNDAAVVSEGEVERLVEKEAMALNVAILENRRACADLVSRLQVSEVEVERSRRAAWQDGLRRWRVLRTQHAIRTFVERIRSPEFSEPAERLAAFATLRERQTHALSVLSAHWGRAGAVTPPHLSAKKVASWNSEASSLADAWAKERQQQLGAMRVAEDALSARVGELVVALRAEVEGYQGYPPEQLDELVREQAGAAAEERRAAALQLLAQTEAFLEQQANEWAAVSAALLGWLTKLCTMYDGHRSVTAADESEVRGALKQSREAFNAADAEREAALDAAVAAVTRGSGETQLDACVAEALKRLDDIEAGYRDFHRDMTSRARTYPSAVRVANDTYHVNLCGELGVQPQIRLGGSTAGTSSGANNSPPPSNNPTTSGAAGGAAAAAGPTAESSIVSVQAKILGHIKLPDGRSFALIQDMLELLLAPDKQSQQSEEDSALKIADGAAAPVPDPTAAAAVPAAAPTTEATEPPTPLVASPTSSSGTALCRTLSLPKDTLRRAIELVQAGMLSDMMTFNQRTVEAADSWAAEREVSLTQELDSWLRHHRPRAGRIEEEVRTARSVELVAQRRRVELHLKSQSKAVKAQAAAFDDGLRLLEAEVRKGIARLRATESFLGQCLSSKAIGIRQREAEGLRVRLEKDMTAKLSDLEERTKAAITKITDANRKFETDELRTFDLGGKYADDNAAAYKRSLAAIDSHLERAGAEQMQRLEAAREALTGEATAALDHVVSLVPSHLEDMELIERMDALVAGARKKAAGELERNKAASTSITAQLERLEALLDGRKAPAARTRGAATSPNNRSSSSRAHPTSSPSPTASRRSPAASAPSGGAGTGLPSQPSFGAVTRGGAAAVAPPEEVPAAPLERCQAILECADSLRQALLRQAKVLDFLASAALTAPPVDLWLDAAGAVDPPPPPLGSDNRTGSPTG</sequence>
<proteinExistence type="predicted"/>
<feature type="domain" description="DUF4455" evidence="2">
    <location>
        <begin position="121"/>
        <end position="583"/>
    </location>
</feature>
<keyword evidence="4" id="KW-1185">Reference proteome</keyword>
<feature type="region of interest" description="Disordered" evidence="1">
    <location>
        <begin position="1016"/>
        <end position="1081"/>
    </location>
</feature>
<accession>A0A8J4BJG5</accession>
<feature type="region of interest" description="Disordered" evidence="1">
    <location>
        <begin position="585"/>
        <end position="617"/>
    </location>
</feature>
<gene>
    <name evidence="3" type="ORF">Vafri_17149</name>
</gene>
<dbReference type="EMBL" id="BNCO01000054">
    <property type="protein sequence ID" value="GIL62977.1"/>
    <property type="molecule type" value="Genomic_DNA"/>
</dbReference>
<feature type="region of interest" description="Disordered" evidence="1">
    <location>
        <begin position="1139"/>
        <end position="1161"/>
    </location>
</feature>
<name>A0A8J4BJG5_9CHLO</name>
<dbReference type="Proteomes" id="UP000747399">
    <property type="component" value="Unassembled WGS sequence"/>
</dbReference>
<feature type="compositionally biased region" description="Low complexity" evidence="1">
    <location>
        <begin position="683"/>
        <end position="702"/>
    </location>
</feature>
<feature type="region of interest" description="Disordered" evidence="1">
    <location>
        <begin position="683"/>
        <end position="717"/>
    </location>
</feature>
<reference evidence="3" key="1">
    <citation type="journal article" date="2021" name="Proc. Natl. Acad. Sci. U.S.A.">
        <title>Three genomes in the algal genus Volvox reveal the fate of a haploid sex-determining region after a transition to homothallism.</title>
        <authorList>
            <person name="Yamamoto K."/>
            <person name="Hamaji T."/>
            <person name="Kawai-Toyooka H."/>
            <person name="Matsuzaki R."/>
            <person name="Takahashi F."/>
            <person name="Nishimura Y."/>
            <person name="Kawachi M."/>
            <person name="Noguchi H."/>
            <person name="Minakuchi Y."/>
            <person name="Umen J.G."/>
            <person name="Toyoda A."/>
            <person name="Nozaki H."/>
        </authorList>
    </citation>
    <scope>NUCLEOTIDE SEQUENCE</scope>
    <source>
        <strain evidence="3">NIES-3780</strain>
    </source>
</reference>